<keyword evidence="6" id="KW-0811">Translocation</keyword>
<dbReference type="PANTHER" id="PTHR12710">
    <property type="entry name" value="NUCLEAR PROTEIN LOCALIZATION 4"/>
    <property type="match status" value="1"/>
</dbReference>
<accession>A0A1U7LLM6</accession>
<keyword evidence="9" id="KW-1185">Reference proteome</keyword>
<dbReference type="EMBL" id="LXFE01001636">
    <property type="protein sequence ID" value="OLL23421.1"/>
    <property type="molecule type" value="Genomic_DNA"/>
</dbReference>
<keyword evidence="5" id="KW-0509">mRNA transport</keyword>
<dbReference type="InterPro" id="IPR007717">
    <property type="entry name" value="NPL4_C"/>
</dbReference>
<feature type="domain" description="MPN" evidence="7">
    <location>
        <begin position="246"/>
        <end position="382"/>
    </location>
</feature>
<dbReference type="OMA" id="KWSRTGR"/>
<dbReference type="GO" id="GO:0015031">
    <property type="term" value="P:protein transport"/>
    <property type="evidence" value="ECO:0007669"/>
    <property type="project" value="UniProtKB-KW"/>
</dbReference>
<evidence type="ECO:0000313" key="9">
    <source>
        <dbReference type="Proteomes" id="UP000186594"/>
    </source>
</evidence>
<dbReference type="Pfam" id="PF05021">
    <property type="entry name" value="NPL4"/>
    <property type="match status" value="1"/>
</dbReference>
<keyword evidence="6" id="KW-0653">Protein transport</keyword>
<reference evidence="8 9" key="1">
    <citation type="submission" date="2016-04" db="EMBL/GenBank/DDBJ databases">
        <title>Evolutionary innovation and constraint leading to complex multicellularity in the Ascomycota.</title>
        <authorList>
            <person name="Cisse O."/>
            <person name="Nguyen A."/>
            <person name="Hewitt D.A."/>
            <person name="Jedd G."/>
            <person name="Stajich J.E."/>
        </authorList>
    </citation>
    <scope>NUCLEOTIDE SEQUENCE [LARGE SCALE GENOMIC DNA]</scope>
    <source>
        <strain evidence="8 9">DAH-3</strain>
    </source>
</reference>
<dbReference type="InterPro" id="IPR016563">
    <property type="entry name" value="Npl4"/>
</dbReference>
<dbReference type="GO" id="GO:0043130">
    <property type="term" value="F:ubiquitin binding"/>
    <property type="evidence" value="ECO:0007669"/>
    <property type="project" value="TreeGrafter"/>
</dbReference>
<gene>
    <name evidence="8" type="ORF">NEOLI_004562</name>
</gene>
<proteinExistence type="inferred from homology"/>
<protein>
    <recommendedName>
        <fullName evidence="4">Nuclear protein localization protein 4</fullName>
    </recommendedName>
</protein>
<dbReference type="InterPro" id="IPR007716">
    <property type="entry name" value="NPL4_Zn-bd_put"/>
</dbReference>
<comment type="similarity">
    <text evidence="3">Belongs to the NPL4 family.</text>
</comment>
<sequence length="591" mass="67175">MLLRFRSRDGMFRVQIEANDDAALLVQMIQEQLKFVPIGAVTISTHPSGNPGQLLTTLKGRKISTMGLKYACNLTRFRVDVRHGDLFFLIYSEVQGEEHHPEFDHTLPLPNVQLLKSHISIEQDAVDDFLEKQDGKIPRGRDHRMCKHNEKGMCDHCIPFEPFDQKYLDDQKIKHMSFHAYLKMLNTHTNKYASGTSFIPPLSEMDFKVKKNCPSGHPPWPEGICSKCQPGAITMQSQTFRMVDHVEISAPSIIDRFIDTWRKSAHQRFGFLYGRYEPYDKVPLGIKAVVETIYEPPQRNETDGLQIHLPWENENAIDSIAQSCGLTKVGMIWSDLTDAGDSKVVCKRHIDSYFLSSLEAVFSAKMQNSHKNVSRMSETGYFGSKFVSVVISGNLEGGIEMSAYQISNTGMAMVEADIIEPSTDPSQLLVCPEEDDRYIPEVFYRRRNKYNVQVQENARPAFPVDYILASLTHGFPSEPKAMFVTDFPIENRETFGESQELSHVAKTLGVRSGAITEEIIKRISDFHFLVFIKGMGILEKSEEEALGRVVQSKKIEDYELLRHSTGWENLVLVIRESSMFSTQSLVLNYPA</sequence>
<dbReference type="InterPro" id="IPR037518">
    <property type="entry name" value="MPN"/>
</dbReference>
<evidence type="ECO:0000313" key="8">
    <source>
        <dbReference type="EMBL" id="OLL23421.1"/>
    </source>
</evidence>
<dbReference type="GO" id="GO:0006511">
    <property type="term" value="P:ubiquitin-dependent protein catabolic process"/>
    <property type="evidence" value="ECO:0007669"/>
    <property type="project" value="InterPro"/>
</dbReference>
<evidence type="ECO:0000256" key="4">
    <source>
        <dbReference type="ARBA" id="ARBA00019709"/>
    </source>
</evidence>
<dbReference type="PANTHER" id="PTHR12710:SF0">
    <property type="entry name" value="NUCLEAR PROTEIN LOCALIZATION PROTEIN 4 HOMOLOG"/>
    <property type="match status" value="1"/>
</dbReference>
<evidence type="ECO:0000256" key="3">
    <source>
        <dbReference type="ARBA" id="ARBA00011025"/>
    </source>
</evidence>
<dbReference type="PROSITE" id="PS50249">
    <property type="entry name" value="MPN"/>
    <property type="match status" value="1"/>
</dbReference>
<dbReference type="Pfam" id="PF05020">
    <property type="entry name" value="zf-NPL4"/>
    <property type="match status" value="1"/>
</dbReference>
<dbReference type="GO" id="GO:0048471">
    <property type="term" value="C:perinuclear region of cytoplasm"/>
    <property type="evidence" value="ECO:0007669"/>
    <property type="project" value="UniProtKB-SubCell"/>
</dbReference>
<evidence type="ECO:0000259" key="7">
    <source>
        <dbReference type="PROSITE" id="PS50249"/>
    </source>
</evidence>
<dbReference type="OrthoDB" id="10251089at2759"/>
<dbReference type="STRING" id="1198029.A0A1U7LLM6"/>
<evidence type="ECO:0000256" key="2">
    <source>
        <dbReference type="ARBA" id="ARBA00004556"/>
    </source>
</evidence>
<keyword evidence="5" id="KW-0813">Transport</keyword>
<dbReference type="PIRSF" id="PIRSF010052">
    <property type="entry name" value="Polyub_prc_Npl4"/>
    <property type="match status" value="1"/>
</dbReference>
<dbReference type="Gene3D" id="3.10.20.90">
    <property type="entry name" value="Phosphatidylinositol 3-kinase Catalytic Subunit, Chain A, domain 1"/>
    <property type="match status" value="1"/>
</dbReference>
<comment type="caution">
    <text evidence="8">The sequence shown here is derived from an EMBL/GenBank/DDBJ whole genome shotgun (WGS) entry which is preliminary data.</text>
</comment>
<dbReference type="CDD" id="cd08061">
    <property type="entry name" value="MPN_NPL4"/>
    <property type="match status" value="1"/>
</dbReference>
<dbReference type="AlphaFoldDB" id="A0A1U7LLM6"/>
<organism evidence="8 9">
    <name type="scientific">Neolecta irregularis (strain DAH-3)</name>
    <dbReference type="NCBI Taxonomy" id="1198029"/>
    <lineage>
        <taxon>Eukaryota</taxon>
        <taxon>Fungi</taxon>
        <taxon>Dikarya</taxon>
        <taxon>Ascomycota</taxon>
        <taxon>Taphrinomycotina</taxon>
        <taxon>Neolectales</taxon>
        <taxon>Neolectaceae</taxon>
        <taxon>Neolecta</taxon>
    </lineage>
</organism>
<name>A0A1U7LLM6_NEOID</name>
<dbReference type="GO" id="GO:0031625">
    <property type="term" value="F:ubiquitin protein ligase binding"/>
    <property type="evidence" value="ECO:0007669"/>
    <property type="project" value="TreeGrafter"/>
</dbReference>
<comment type="subcellular location">
    <subcellularLocation>
        <location evidence="2">Cytoplasm</location>
        <location evidence="2">Perinuclear region</location>
    </subcellularLocation>
    <subcellularLocation>
        <location evidence="1">Nucleus membrane</location>
        <topology evidence="1">Peripheral membrane protein</topology>
        <orientation evidence="1">Cytoplasmic side</orientation>
    </subcellularLocation>
</comment>
<evidence type="ECO:0000256" key="5">
    <source>
        <dbReference type="ARBA" id="ARBA00022816"/>
    </source>
</evidence>
<evidence type="ECO:0000256" key="1">
    <source>
        <dbReference type="ARBA" id="ARBA00004335"/>
    </source>
</evidence>
<dbReference type="GO" id="GO:0031965">
    <property type="term" value="C:nuclear membrane"/>
    <property type="evidence" value="ECO:0007669"/>
    <property type="project" value="UniProtKB-SubCell"/>
</dbReference>
<dbReference type="GO" id="GO:0051028">
    <property type="term" value="P:mRNA transport"/>
    <property type="evidence" value="ECO:0007669"/>
    <property type="project" value="UniProtKB-KW"/>
</dbReference>
<evidence type="ECO:0000256" key="6">
    <source>
        <dbReference type="ARBA" id="ARBA00023010"/>
    </source>
</evidence>
<dbReference type="Proteomes" id="UP000186594">
    <property type="component" value="Unassembled WGS sequence"/>
</dbReference>